<organism evidence="4 5">
    <name type="scientific">Hypsibius exemplaris</name>
    <name type="common">Freshwater tardigrade</name>
    <dbReference type="NCBI Taxonomy" id="2072580"/>
    <lineage>
        <taxon>Eukaryota</taxon>
        <taxon>Metazoa</taxon>
        <taxon>Ecdysozoa</taxon>
        <taxon>Tardigrada</taxon>
        <taxon>Eutardigrada</taxon>
        <taxon>Parachela</taxon>
        <taxon>Hypsibioidea</taxon>
        <taxon>Hypsibiidae</taxon>
        <taxon>Hypsibius</taxon>
    </lineage>
</organism>
<keyword evidence="5" id="KW-1185">Reference proteome</keyword>
<accession>A0A1W0WXQ4</accession>
<dbReference type="Proteomes" id="UP000192578">
    <property type="component" value="Unassembled WGS sequence"/>
</dbReference>
<proteinExistence type="predicted"/>
<gene>
    <name evidence="4" type="ORF">BV898_05989</name>
</gene>
<name>A0A1W0WXQ4_HYPEX</name>
<feature type="region of interest" description="Disordered" evidence="1">
    <location>
        <begin position="1"/>
        <end position="25"/>
    </location>
</feature>
<evidence type="ECO:0000313" key="5">
    <source>
        <dbReference type="Proteomes" id="UP000192578"/>
    </source>
</evidence>
<evidence type="ECO:0000256" key="2">
    <source>
        <dbReference type="SAM" id="Phobius"/>
    </source>
</evidence>
<feature type="compositionally biased region" description="Basic residues" evidence="1">
    <location>
        <begin position="1"/>
        <end position="11"/>
    </location>
</feature>
<dbReference type="EMBL" id="MTYJ01000034">
    <property type="protein sequence ID" value="OQV19985.1"/>
    <property type="molecule type" value="Genomic_DNA"/>
</dbReference>
<comment type="caution">
    <text evidence="4">The sequence shown here is derived from an EMBL/GenBank/DDBJ whole genome shotgun (WGS) entry which is preliminary data.</text>
</comment>
<protein>
    <recommendedName>
        <fullName evidence="3">Apple domain-containing protein</fullName>
    </recommendedName>
</protein>
<dbReference type="AlphaFoldDB" id="A0A1W0WXQ4"/>
<feature type="domain" description="Apple" evidence="3">
    <location>
        <begin position="118"/>
        <end position="161"/>
    </location>
</feature>
<dbReference type="PROSITE" id="PS50948">
    <property type="entry name" value="PAN"/>
    <property type="match status" value="1"/>
</dbReference>
<dbReference type="InterPro" id="IPR003609">
    <property type="entry name" value="Pan_app"/>
</dbReference>
<evidence type="ECO:0000259" key="3">
    <source>
        <dbReference type="PROSITE" id="PS50948"/>
    </source>
</evidence>
<evidence type="ECO:0000313" key="4">
    <source>
        <dbReference type="EMBL" id="OQV19985.1"/>
    </source>
</evidence>
<reference evidence="5" key="1">
    <citation type="submission" date="2017-01" db="EMBL/GenBank/DDBJ databases">
        <title>Comparative genomics of anhydrobiosis in the tardigrade Hypsibius dujardini.</title>
        <authorList>
            <person name="Yoshida Y."/>
            <person name="Koutsovoulos G."/>
            <person name="Laetsch D."/>
            <person name="Stevens L."/>
            <person name="Kumar S."/>
            <person name="Horikawa D."/>
            <person name="Ishino K."/>
            <person name="Komine S."/>
            <person name="Tomita M."/>
            <person name="Blaxter M."/>
            <person name="Arakawa K."/>
        </authorList>
    </citation>
    <scope>NUCLEOTIDE SEQUENCE [LARGE SCALE GENOMIC DNA]</scope>
    <source>
        <strain evidence="5">Z151</strain>
    </source>
</reference>
<feature type="transmembrane region" description="Helical" evidence="2">
    <location>
        <begin position="95"/>
        <end position="113"/>
    </location>
</feature>
<evidence type="ECO:0000256" key="1">
    <source>
        <dbReference type="SAM" id="MobiDB-lite"/>
    </source>
</evidence>
<keyword evidence="2" id="KW-1133">Transmembrane helix</keyword>
<sequence>MESLKKRRRQMNKSSAGKVEYDGNWSSPESIVLSVKNDEGRESPEIIAISEEDSCLYHCRAGLCNPPFILAFVLAYLPKNVMDLFNHFPSPFSKWSLFFFVVTFACVGVQGSWHSDICTFMAVNNDVVTTIAASYNECVANCQAESTCSYFFLALNNVCYL</sequence>
<keyword evidence="2" id="KW-0812">Transmembrane</keyword>
<keyword evidence="2" id="KW-0472">Membrane</keyword>